<organism evidence="1 2">
    <name type="scientific">Nitrosomonas communis</name>
    <dbReference type="NCBI Taxonomy" id="44574"/>
    <lineage>
        <taxon>Bacteria</taxon>
        <taxon>Pseudomonadati</taxon>
        <taxon>Pseudomonadota</taxon>
        <taxon>Betaproteobacteria</taxon>
        <taxon>Nitrosomonadales</taxon>
        <taxon>Nitrosomonadaceae</taxon>
        <taxon>Nitrosomonas</taxon>
    </lineage>
</organism>
<evidence type="ECO:0000313" key="2">
    <source>
        <dbReference type="Proteomes" id="UP000183287"/>
    </source>
</evidence>
<gene>
    <name evidence="1" type="ORF">SAMN05421863_10045</name>
</gene>
<evidence type="ECO:0000313" key="1">
    <source>
        <dbReference type="EMBL" id="SFL76631.1"/>
    </source>
</evidence>
<dbReference type="EMBL" id="FOUB01000004">
    <property type="protein sequence ID" value="SFL76631.1"/>
    <property type="molecule type" value="Genomic_DNA"/>
</dbReference>
<accession>A0A1I4KDE2</accession>
<dbReference type="AlphaFoldDB" id="A0A1I4KDE2"/>
<dbReference type="RefSeq" id="WP_074903383.1">
    <property type="nucleotide sequence ID" value="NZ_FOUB01000004.1"/>
</dbReference>
<keyword evidence="2" id="KW-1185">Reference proteome</keyword>
<dbReference type="Proteomes" id="UP000183287">
    <property type="component" value="Unassembled WGS sequence"/>
</dbReference>
<reference evidence="2" key="1">
    <citation type="submission" date="2016-10" db="EMBL/GenBank/DDBJ databases">
        <authorList>
            <person name="Varghese N."/>
            <person name="Submissions S."/>
        </authorList>
    </citation>
    <scope>NUCLEOTIDE SEQUENCE [LARGE SCALE GENOMIC DNA]</scope>
    <source>
        <strain evidence="2">Nm44</strain>
    </source>
</reference>
<sequence length="61" mass="6879">MKGSIVMARVAGGKDVLEQARDLLVNTRKIEESSMAMDYYKFTYEIGMELGTIFNSFLPIV</sequence>
<name>A0A1I4KDE2_9PROT</name>
<proteinExistence type="predicted"/>
<protein>
    <submittedName>
        <fullName evidence="1">Uncharacterized protein</fullName>
    </submittedName>
</protein>